<evidence type="ECO:0000313" key="3">
    <source>
        <dbReference type="Proteomes" id="UP001164776"/>
    </source>
</evidence>
<name>A0A9W7X8L3_9POAL</name>
<dbReference type="Proteomes" id="UP001164776">
    <property type="component" value="Unassembled WGS sequence"/>
</dbReference>
<dbReference type="AlphaFoldDB" id="A0A9W7X8L3"/>
<proteinExistence type="predicted"/>
<feature type="compositionally biased region" description="Low complexity" evidence="1">
    <location>
        <begin position="55"/>
        <end position="68"/>
    </location>
</feature>
<comment type="caution">
    <text evidence="2">The sequence shown here is derived from an EMBL/GenBank/DDBJ whole genome shotgun (WGS) entry which is preliminary data.</text>
</comment>
<reference evidence="2 3" key="1">
    <citation type="submission" date="2022-10" db="EMBL/GenBank/DDBJ databases">
        <title>WGS assembly of Paspalum vaginatum 540-79.</title>
        <authorList>
            <person name="Sun G."/>
            <person name="Wase N."/>
            <person name="Shu S."/>
            <person name="Jenkins J."/>
            <person name="Zhou B."/>
            <person name="Torres-Rodriguez J."/>
            <person name="Chen C."/>
            <person name="Sandor L."/>
            <person name="Plott C."/>
            <person name="Yoshinga Y."/>
            <person name="Daum C."/>
            <person name="Qi P."/>
            <person name="Barry K."/>
            <person name="Lipzen A."/>
            <person name="Berry L."/>
            <person name="Pedersen C."/>
            <person name="Gottilla T."/>
            <person name="Foltz A."/>
            <person name="Yu H."/>
            <person name="O'Malley R."/>
            <person name="Zhang C."/>
            <person name="Devos K."/>
            <person name="Sigmon B."/>
            <person name="Yu B."/>
            <person name="Obata T."/>
            <person name="Schmutz J."/>
            <person name="Schnable J."/>
        </authorList>
    </citation>
    <scope>NUCLEOTIDE SEQUENCE [LARGE SCALE GENOMIC DNA]</scope>
    <source>
        <strain evidence="3">cv. 540-79</strain>
    </source>
</reference>
<accession>A0A9W7X8L3</accession>
<organism evidence="2 3">
    <name type="scientific">Paspalum vaginatum</name>
    <name type="common">seashore paspalum</name>
    <dbReference type="NCBI Taxonomy" id="158149"/>
    <lineage>
        <taxon>Eukaryota</taxon>
        <taxon>Viridiplantae</taxon>
        <taxon>Streptophyta</taxon>
        <taxon>Embryophyta</taxon>
        <taxon>Tracheophyta</taxon>
        <taxon>Spermatophyta</taxon>
        <taxon>Magnoliopsida</taxon>
        <taxon>Liliopsida</taxon>
        <taxon>Poales</taxon>
        <taxon>Poaceae</taxon>
        <taxon>PACMAD clade</taxon>
        <taxon>Panicoideae</taxon>
        <taxon>Andropogonodae</taxon>
        <taxon>Paspaleae</taxon>
        <taxon>Paspalinae</taxon>
        <taxon>Paspalum</taxon>
    </lineage>
</organism>
<keyword evidence="3" id="KW-1185">Reference proteome</keyword>
<evidence type="ECO:0000256" key="1">
    <source>
        <dbReference type="SAM" id="MobiDB-lite"/>
    </source>
</evidence>
<dbReference type="EMBL" id="MU630135">
    <property type="protein sequence ID" value="KAJ1254344.1"/>
    <property type="molecule type" value="Genomic_DNA"/>
</dbReference>
<protein>
    <submittedName>
        <fullName evidence="2">Uncharacterized protein</fullName>
    </submittedName>
</protein>
<feature type="compositionally biased region" description="Low complexity" evidence="1">
    <location>
        <begin position="123"/>
        <end position="137"/>
    </location>
</feature>
<sequence length="214" mass="22761">MADPGVLLTSPSPHPGWHHGRRWAADGGRPQARRVSWAVWAQRCPAWGPSDQLQAPRVAVGGRRAAAPSEVRQRRDPRALIARGGGRRPAAGSGRHGRRRAADSSGIRAPCTALGGSRGAAGSGAPRGPAAPGSGRSAQLTIQTRRLYILDCCYSYSIQQAFSKTEQGTRQEQARLMMSARINFIKKAPFPNVRTLHGGLHFLSSVSATTGGQC</sequence>
<feature type="region of interest" description="Disordered" evidence="1">
    <location>
        <begin position="48"/>
        <end position="137"/>
    </location>
</feature>
<gene>
    <name evidence="2" type="ORF">BS78_K080500</name>
</gene>
<feature type="region of interest" description="Disordered" evidence="1">
    <location>
        <begin position="1"/>
        <end position="30"/>
    </location>
</feature>
<evidence type="ECO:0000313" key="2">
    <source>
        <dbReference type="EMBL" id="KAJ1254344.1"/>
    </source>
</evidence>